<comment type="caution">
    <text evidence="1">The sequence shown here is derived from an EMBL/GenBank/DDBJ whole genome shotgun (WGS) entry which is preliminary data.</text>
</comment>
<name>A0ACB9BX76_9ASTR</name>
<evidence type="ECO:0000313" key="1">
    <source>
        <dbReference type="EMBL" id="KAI3726611.1"/>
    </source>
</evidence>
<accession>A0ACB9BX76</accession>
<reference evidence="1 2" key="2">
    <citation type="journal article" date="2022" name="Mol. Ecol. Resour.">
        <title>The genomes of chicory, endive, great burdock and yacon provide insights into Asteraceae paleo-polyploidization history and plant inulin production.</title>
        <authorList>
            <person name="Fan W."/>
            <person name="Wang S."/>
            <person name="Wang H."/>
            <person name="Wang A."/>
            <person name="Jiang F."/>
            <person name="Liu H."/>
            <person name="Zhao H."/>
            <person name="Xu D."/>
            <person name="Zhang Y."/>
        </authorList>
    </citation>
    <scope>NUCLEOTIDE SEQUENCE [LARGE SCALE GENOMIC DNA]</scope>
    <source>
        <strain evidence="2">cv. Yunnan</strain>
        <tissue evidence="1">Leaves</tissue>
    </source>
</reference>
<sequence>MSFKFICGSFRTQEEDDYDVLWPFPSPRKPTRSRRQIFGSRRKDKTATNPYSDRGIDKFEALLADLDKKRQKILTQKGAEDVSMVKFIYRGSNEAQPIVVKLRKYDNISSLSTRESDHQTDVAFNEPEEVITKPSVDEPDENIRFDQCKRKFAGWWKPSYYLPLFVMLILVLLMFSGRSFTILCTSVGWYLVPIINESLLHDSKQPKNITKKEYLKRSPISNKHHNRSF</sequence>
<organism evidence="1 2">
    <name type="scientific">Smallanthus sonchifolius</name>
    <dbReference type="NCBI Taxonomy" id="185202"/>
    <lineage>
        <taxon>Eukaryota</taxon>
        <taxon>Viridiplantae</taxon>
        <taxon>Streptophyta</taxon>
        <taxon>Embryophyta</taxon>
        <taxon>Tracheophyta</taxon>
        <taxon>Spermatophyta</taxon>
        <taxon>Magnoliopsida</taxon>
        <taxon>eudicotyledons</taxon>
        <taxon>Gunneridae</taxon>
        <taxon>Pentapetalae</taxon>
        <taxon>asterids</taxon>
        <taxon>campanulids</taxon>
        <taxon>Asterales</taxon>
        <taxon>Asteraceae</taxon>
        <taxon>Asteroideae</taxon>
        <taxon>Heliantheae alliance</taxon>
        <taxon>Millerieae</taxon>
        <taxon>Smallanthus</taxon>
    </lineage>
</organism>
<dbReference type="EMBL" id="CM042039">
    <property type="protein sequence ID" value="KAI3726611.1"/>
    <property type="molecule type" value="Genomic_DNA"/>
</dbReference>
<reference evidence="2" key="1">
    <citation type="journal article" date="2022" name="Mol. Ecol. Resour.">
        <title>The genomes of chicory, endive, great burdock and yacon provide insights into Asteraceae palaeo-polyploidization history and plant inulin production.</title>
        <authorList>
            <person name="Fan W."/>
            <person name="Wang S."/>
            <person name="Wang H."/>
            <person name="Wang A."/>
            <person name="Jiang F."/>
            <person name="Liu H."/>
            <person name="Zhao H."/>
            <person name="Xu D."/>
            <person name="Zhang Y."/>
        </authorList>
    </citation>
    <scope>NUCLEOTIDE SEQUENCE [LARGE SCALE GENOMIC DNA]</scope>
    <source>
        <strain evidence="2">cv. Yunnan</strain>
    </source>
</reference>
<dbReference type="Proteomes" id="UP001056120">
    <property type="component" value="Linkage Group LG22"/>
</dbReference>
<keyword evidence="2" id="KW-1185">Reference proteome</keyword>
<gene>
    <name evidence="1" type="ORF">L1987_66409</name>
</gene>
<evidence type="ECO:0000313" key="2">
    <source>
        <dbReference type="Proteomes" id="UP001056120"/>
    </source>
</evidence>
<protein>
    <submittedName>
        <fullName evidence="1">Uncharacterized protein</fullName>
    </submittedName>
</protein>
<proteinExistence type="predicted"/>